<gene>
    <name evidence="1" type="ORF">BN850_0070090</name>
</gene>
<comment type="caution">
    <text evidence="1">The sequence shown here is derived from an EMBL/GenBank/DDBJ whole genome shotgun (WGS) entry which is preliminary data.</text>
</comment>
<dbReference type="AlphaFoldDB" id="A0A090MGB6"/>
<sequence>MPANPIAPFTRASNAQQLVYFDIVVKAAAVEKSSALAINHVRHVRVMALSVDLAPSLAVATRKRK</sequence>
<dbReference type="EMBL" id="CBMI010001850">
    <property type="protein sequence ID" value="CEG04695.1"/>
    <property type="molecule type" value="Genomic_DNA"/>
</dbReference>
<name>A0A090MGB6_9HYPO</name>
<protein>
    <submittedName>
        <fullName evidence="1">WGS project CBMI000000000 data, contig CS3069_c001852</fullName>
    </submittedName>
</protein>
<proteinExistence type="predicted"/>
<reference evidence="1" key="1">
    <citation type="submission" date="2013-05" db="EMBL/GenBank/DDBJ databases">
        <title>Draft genome sequences of six wheat associated Fusarium spp. isolates.</title>
        <authorList>
            <person name="Moolhuijzen P.M."/>
            <person name="Manners J.M."/>
            <person name="Wilcox S."/>
            <person name="Bellgard M.I."/>
            <person name="Gardiner D.M."/>
        </authorList>
    </citation>
    <scope>NUCLEOTIDE SEQUENCE</scope>
    <source>
        <strain evidence="1">CS3069</strain>
    </source>
</reference>
<accession>A0A090MGB6</accession>
<evidence type="ECO:0000313" key="1">
    <source>
        <dbReference type="EMBL" id="CEG04695.1"/>
    </source>
</evidence>
<organism evidence="1">
    <name type="scientific">Fusarium clavum</name>
    <dbReference type="NCBI Taxonomy" id="2594811"/>
    <lineage>
        <taxon>Eukaryota</taxon>
        <taxon>Fungi</taxon>
        <taxon>Dikarya</taxon>
        <taxon>Ascomycota</taxon>
        <taxon>Pezizomycotina</taxon>
        <taxon>Sordariomycetes</taxon>
        <taxon>Hypocreomycetidae</taxon>
        <taxon>Hypocreales</taxon>
        <taxon>Nectriaceae</taxon>
        <taxon>Fusarium</taxon>
        <taxon>Fusarium incarnatum-equiseti species complex</taxon>
    </lineage>
</organism>